<sequence length="176" mass="18977">MNAITPKPARQELISLVKECQEQHEGDAGAAAEALYEAIRARPDLYQALADEMVWDHCSQLIHSRIGSARQSAWAKAVQAPSGVAQQGEGVRVLAGAMAGLMDNFPLPSGLLIGNATRDDLLSAADMWLKRAGTMQARAEFVRRVAERVTGEKRVRDVLKESDLIAIKASVEAADA</sequence>
<dbReference type="Proteomes" id="UP000401717">
    <property type="component" value="Unassembled WGS sequence"/>
</dbReference>
<dbReference type="EMBL" id="CABFVH010000048">
    <property type="protein sequence ID" value="VUF15181.1"/>
    <property type="molecule type" value="Genomic_DNA"/>
</dbReference>
<reference evidence="1" key="2">
    <citation type="journal article" date="2021" name="Front. Microbiol.">
        <title>Comprehensive Comparative Genomics and Phenotyping of Methylobacterium Species.</title>
        <authorList>
            <person name="Alessa O."/>
            <person name="Ogura Y."/>
            <person name="Fujitani Y."/>
            <person name="Takami H."/>
            <person name="Hayashi T."/>
            <person name="Sahin N."/>
            <person name="Tani A."/>
        </authorList>
    </citation>
    <scope>NUCLEOTIDE SEQUENCE</scope>
    <source>
        <strain evidence="1">DSM 22415</strain>
    </source>
</reference>
<proteinExistence type="predicted"/>
<name>A0A564G6K8_9HYPH</name>
<accession>A0A564G6K8</accession>
<dbReference type="EMBL" id="BPQI01000164">
    <property type="protein sequence ID" value="GJD58690.1"/>
    <property type="molecule type" value="Genomic_DNA"/>
</dbReference>
<evidence type="ECO:0000313" key="2">
    <source>
        <dbReference type="EMBL" id="VUF15181.1"/>
    </source>
</evidence>
<dbReference type="RefSeq" id="WP_144767551.1">
    <property type="nucleotide sequence ID" value="NZ_BPQI01000164.1"/>
</dbReference>
<reference evidence="1" key="3">
    <citation type="submission" date="2021-08" db="EMBL/GenBank/DDBJ databases">
        <authorList>
            <person name="Tani A."/>
            <person name="Ola A."/>
            <person name="Ogura Y."/>
            <person name="Katsura K."/>
            <person name="Hayashi T."/>
        </authorList>
    </citation>
    <scope>NUCLEOTIDE SEQUENCE</scope>
    <source>
        <strain evidence="1">DSM 22415</strain>
    </source>
</reference>
<evidence type="ECO:0000313" key="3">
    <source>
        <dbReference type="Proteomes" id="UP000401717"/>
    </source>
</evidence>
<gene>
    <name evidence="1" type="ORF">IFDJLNFL_4613</name>
    <name evidence="2" type="ORF">MTDSW087_04916</name>
</gene>
<protein>
    <submittedName>
        <fullName evidence="2">Uncharacterized protein</fullName>
    </submittedName>
</protein>
<organism evidence="2 3">
    <name type="scientific">Methylobacterium dankookense</name>
    <dbReference type="NCBI Taxonomy" id="560405"/>
    <lineage>
        <taxon>Bacteria</taxon>
        <taxon>Pseudomonadati</taxon>
        <taxon>Pseudomonadota</taxon>
        <taxon>Alphaproteobacteria</taxon>
        <taxon>Hyphomicrobiales</taxon>
        <taxon>Methylobacteriaceae</taxon>
        <taxon>Methylobacterium</taxon>
    </lineage>
</organism>
<dbReference type="AlphaFoldDB" id="A0A564G6K8"/>
<evidence type="ECO:0000313" key="1">
    <source>
        <dbReference type="EMBL" id="GJD58690.1"/>
    </source>
</evidence>
<dbReference type="OrthoDB" id="8479758at2"/>
<evidence type="ECO:0000313" key="4">
    <source>
        <dbReference type="Proteomes" id="UP001055303"/>
    </source>
</evidence>
<reference evidence="2 3" key="1">
    <citation type="submission" date="2019-06" db="EMBL/GenBank/DDBJ databases">
        <authorList>
            <person name="Rodrigo-Torres L."/>
            <person name="Arahal R. D."/>
            <person name="Lucena T."/>
        </authorList>
    </citation>
    <scope>NUCLEOTIDE SEQUENCE [LARGE SCALE GENOMIC DNA]</scope>
    <source>
        <strain evidence="2 3">SW08-7</strain>
    </source>
</reference>
<dbReference type="Proteomes" id="UP001055303">
    <property type="component" value="Unassembled WGS sequence"/>
</dbReference>
<keyword evidence="4" id="KW-1185">Reference proteome</keyword>